<keyword evidence="3" id="KW-1185">Reference proteome</keyword>
<accession>A0A9P8P2U1</accession>
<dbReference type="RefSeq" id="XP_046060340.1">
    <property type="nucleotide sequence ID" value="XM_046205888.1"/>
</dbReference>
<protein>
    <recommendedName>
        <fullName evidence="4">PI31 proteasome regulator C-terminal domain-containing protein</fullName>
    </recommendedName>
</protein>
<gene>
    <name evidence="2" type="ORF">OGAPHI_004774</name>
</gene>
<evidence type="ECO:0000313" key="3">
    <source>
        <dbReference type="Proteomes" id="UP000769157"/>
    </source>
</evidence>
<dbReference type="Proteomes" id="UP000769157">
    <property type="component" value="Unassembled WGS sequence"/>
</dbReference>
<dbReference type="AlphaFoldDB" id="A0A9P8P2U1"/>
<feature type="compositionally biased region" description="Gly residues" evidence="1">
    <location>
        <begin position="283"/>
        <end position="293"/>
    </location>
</feature>
<sequence>MGSIRDNLDLIANVYKRFLASRNINTFAIDRNGSQISLLASEGKFLVSLKDGLYTLENTTKDVDGTPLSFSASLAWPDGHTVNYPVDYDSIDPDLLSVLISAITRKLGPFLPEPVSSSQSVLQESVSRALPPSESQSAPQLASNVKPSPALTAPAPKPLPSVLAPPRFEDEHQIQSDRTSTVSAPAAQSGTSDLYPGGIKDPILKPYLDPLAINGTQGGGMHPTASDPMFGGRLPDPRHGIRYSDPLMGPDDDPELLGAGLPGHLGLPGQGFNRPRGPPGPPGSFGGGFNGFI</sequence>
<dbReference type="EMBL" id="JAEUBE010000352">
    <property type="protein sequence ID" value="KAH3664060.1"/>
    <property type="molecule type" value="Genomic_DNA"/>
</dbReference>
<name>A0A9P8P2U1_9ASCO</name>
<dbReference type="GeneID" id="70236739"/>
<feature type="region of interest" description="Disordered" evidence="1">
    <location>
        <begin position="247"/>
        <end position="293"/>
    </location>
</feature>
<feature type="compositionally biased region" description="Polar residues" evidence="1">
    <location>
        <begin position="176"/>
        <end position="192"/>
    </location>
</feature>
<reference evidence="2" key="2">
    <citation type="submission" date="2021-01" db="EMBL/GenBank/DDBJ databases">
        <authorList>
            <person name="Schikora-Tamarit M.A."/>
        </authorList>
    </citation>
    <scope>NUCLEOTIDE SEQUENCE</scope>
    <source>
        <strain evidence="2">CBS6075</strain>
    </source>
</reference>
<organism evidence="2 3">
    <name type="scientific">Ogataea philodendri</name>
    <dbReference type="NCBI Taxonomy" id="1378263"/>
    <lineage>
        <taxon>Eukaryota</taxon>
        <taxon>Fungi</taxon>
        <taxon>Dikarya</taxon>
        <taxon>Ascomycota</taxon>
        <taxon>Saccharomycotina</taxon>
        <taxon>Pichiomycetes</taxon>
        <taxon>Pichiales</taxon>
        <taxon>Pichiaceae</taxon>
        <taxon>Ogataea</taxon>
    </lineage>
</organism>
<evidence type="ECO:0000313" key="2">
    <source>
        <dbReference type="EMBL" id="KAH3664060.1"/>
    </source>
</evidence>
<feature type="region of interest" description="Disordered" evidence="1">
    <location>
        <begin position="122"/>
        <end position="197"/>
    </location>
</feature>
<evidence type="ECO:0000256" key="1">
    <source>
        <dbReference type="SAM" id="MobiDB-lite"/>
    </source>
</evidence>
<dbReference type="OrthoDB" id="68090at2759"/>
<proteinExistence type="predicted"/>
<feature type="compositionally biased region" description="Gly residues" evidence="1">
    <location>
        <begin position="260"/>
        <end position="269"/>
    </location>
</feature>
<comment type="caution">
    <text evidence="2">The sequence shown here is derived from an EMBL/GenBank/DDBJ whole genome shotgun (WGS) entry which is preliminary data.</text>
</comment>
<evidence type="ECO:0008006" key="4">
    <source>
        <dbReference type="Google" id="ProtNLM"/>
    </source>
</evidence>
<reference evidence="2" key="1">
    <citation type="journal article" date="2021" name="Open Biol.">
        <title>Shared evolutionary footprints suggest mitochondrial oxidative damage underlies multiple complex I losses in fungi.</title>
        <authorList>
            <person name="Schikora-Tamarit M.A."/>
            <person name="Marcet-Houben M."/>
            <person name="Nosek J."/>
            <person name="Gabaldon T."/>
        </authorList>
    </citation>
    <scope>NUCLEOTIDE SEQUENCE</scope>
    <source>
        <strain evidence="2">CBS6075</strain>
    </source>
</reference>
<feature type="compositionally biased region" description="Polar residues" evidence="1">
    <location>
        <begin position="133"/>
        <end position="145"/>
    </location>
</feature>